<dbReference type="Gene3D" id="3.40.430.10">
    <property type="entry name" value="Dihydrofolate Reductase, subunit A"/>
    <property type="match status" value="1"/>
</dbReference>
<evidence type="ECO:0000313" key="3">
    <source>
        <dbReference type="Proteomes" id="UP001165296"/>
    </source>
</evidence>
<accession>A0ABS8ANG9</accession>
<keyword evidence="3" id="KW-1185">Reference proteome</keyword>
<dbReference type="InterPro" id="IPR002734">
    <property type="entry name" value="RibDG_C"/>
</dbReference>
<dbReference type="Pfam" id="PF01872">
    <property type="entry name" value="RibD_C"/>
    <property type="match status" value="1"/>
</dbReference>
<name>A0ABS8ANG9_9BACT</name>
<sequence>MRKIIMLMHVSLDGFVADPAGNLDWVRHDGEIFDYVTEHFQTVDTCLYGRATYQSMRDYWPTVPANPASTERQRHHASWVEQVAKVVISTTLPHADWHNTRLISGNVAEEIQQLRQQPGRNMMLFGSPRLAHSFMQLGLIDEYLLNVNPVLLGQGVPLFHGARRRTPLELLSSRTFSSGVIGLHYQHEKA</sequence>
<reference evidence="2" key="1">
    <citation type="submission" date="2021-10" db="EMBL/GenBank/DDBJ databases">
        <authorList>
            <person name="Dean J.D."/>
            <person name="Kim M.K."/>
            <person name="Newey C.N."/>
            <person name="Stoker T.S."/>
            <person name="Thompson D.W."/>
            <person name="Grose J.H."/>
        </authorList>
    </citation>
    <scope>NUCLEOTIDE SEQUENCE</scope>
    <source>
        <strain evidence="2">BT178</strain>
    </source>
</reference>
<dbReference type="SUPFAM" id="SSF53597">
    <property type="entry name" value="Dihydrofolate reductase-like"/>
    <property type="match status" value="1"/>
</dbReference>
<dbReference type="PANTHER" id="PTHR38011">
    <property type="entry name" value="DIHYDROFOLATE REDUCTASE FAMILY PROTEIN (AFU_ORTHOLOGUE AFUA_8G06820)"/>
    <property type="match status" value="1"/>
</dbReference>
<proteinExistence type="predicted"/>
<dbReference type="RefSeq" id="WP_226171494.1">
    <property type="nucleotide sequence ID" value="NZ_JAJADR010000001.1"/>
</dbReference>
<feature type="domain" description="Bacterial bifunctional deaminase-reductase C-terminal" evidence="1">
    <location>
        <begin position="2"/>
        <end position="181"/>
    </location>
</feature>
<evidence type="ECO:0000313" key="2">
    <source>
        <dbReference type="EMBL" id="MCB2406846.1"/>
    </source>
</evidence>
<dbReference type="Proteomes" id="UP001165296">
    <property type="component" value="Unassembled WGS sequence"/>
</dbReference>
<dbReference type="InterPro" id="IPR024072">
    <property type="entry name" value="DHFR-like_dom_sf"/>
</dbReference>
<protein>
    <submittedName>
        <fullName evidence="2">Dihydrofolate reductase family protein</fullName>
    </submittedName>
</protein>
<dbReference type="InterPro" id="IPR050765">
    <property type="entry name" value="Riboflavin_Biosynth_HTPR"/>
</dbReference>
<gene>
    <name evidence="2" type="ORF">LGH74_02550</name>
</gene>
<evidence type="ECO:0000259" key="1">
    <source>
        <dbReference type="Pfam" id="PF01872"/>
    </source>
</evidence>
<organism evidence="2 3">
    <name type="scientific">Hymenobacter lucidus</name>
    <dbReference type="NCBI Taxonomy" id="2880930"/>
    <lineage>
        <taxon>Bacteria</taxon>
        <taxon>Pseudomonadati</taxon>
        <taxon>Bacteroidota</taxon>
        <taxon>Cytophagia</taxon>
        <taxon>Cytophagales</taxon>
        <taxon>Hymenobacteraceae</taxon>
        <taxon>Hymenobacter</taxon>
    </lineage>
</organism>
<comment type="caution">
    <text evidence="2">The sequence shown here is derived from an EMBL/GenBank/DDBJ whole genome shotgun (WGS) entry which is preliminary data.</text>
</comment>
<dbReference type="EMBL" id="JAJADR010000001">
    <property type="protein sequence ID" value="MCB2406846.1"/>
    <property type="molecule type" value="Genomic_DNA"/>
</dbReference>
<dbReference type="PANTHER" id="PTHR38011:SF11">
    <property type="entry name" value="2,5-DIAMINO-6-RIBOSYLAMINO-4(3H)-PYRIMIDINONE 5'-PHOSPHATE REDUCTASE"/>
    <property type="match status" value="1"/>
</dbReference>